<keyword evidence="2" id="KW-1185">Reference proteome</keyword>
<proteinExistence type="predicted"/>
<name>A0A371ENM8_MUCPR</name>
<evidence type="ECO:0000313" key="2">
    <source>
        <dbReference type="Proteomes" id="UP000257109"/>
    </source>
</evidence>
<comment type="caution">
    <text evidence="1">The sequence shown here is derived from an EMBL/GenBank/DDBJ whole genome shotgun (WGS) entry which is preliminary data.</text>
</comment>
<dbReference type="Proteomes" id="UP000257109">
    <property type="component" value="Unassembled WGS sequence"/>
</dbReference>
<dbReference type="AlphaFoldDB" id="A0A371ENM8"/>
<evidence type="ECO:0000313" key="1">
    <source>
        <dbReference type="EMBL" id="RDX67584.1"/>
    </source>
</evidence>
<feature type="non-terminal residue" evidence="1">
    <location>
        <position position="1"/>
    </location>
</feature>
<accession>A0A371ENM8</accession>
<protein>
    <recommendedName>
        <fullName evidence="3">Copia protein</fullName>
    </recommendedName>
</protein>
<organism evidence="1 2">
    <name type="scientific">Mucuna pruriens</name>
    <name type="common">Velvet bean</name>
    <name type="synonym">Dolichos pruriens</name>
    <dbReference type="NCBI Taxonomy" id="157652"/>
    <lineage>
        <taxon>Eukaryota</taxon>
        <taxon>Viridiplantae</taxon>
        <taxon>Streptophyta</taxon>
        <taxon>Embryophyta</taxon>
        <taxon>Tracheophyta</taxon>
        <taxon>Spermatophyta</taxon>
        <taxon>Magnoliopsida</taxon>
        <taxon>eudicotyledons</taxon>
        <taxon>Gunneridae</taxon>
        <taxon>Pentapetalae</taxon>
        <taxon>rosids</taxon>
        <taxon>fabids</taxon>
        <taxon>Fabales</taxon>
        <taxon>Fabaceae</taxon>
        <taxon>Papilionoideae</taxon>
        <taxon>50 kb inversion clade</taxon>
        <taxon>NPAAA clade</taxon>
        <taxon>indigoferoid/millettioid clade</taxon>
        <taxon>Phaseoleae</taxon>
        <taxon>Mucuna</taxon>
    </lineage>
</organism>
<reference evidence="1" key="1">
    <citation type="submission" date="2018-05" db="EMBL/GenBank/DDBJ databases">
        <title>Draft genome of Mucuna pruriens seed.</title>
        <authorList>
            <person name="Nnadi N.E."/>
            <person name="Vos R."/>
            <person name="Hasami M.H."/>
            <person name="Devisetty U.K."/>
            <person name="Aguiy J.C."/>
        </authorList>
    </citation>
    <scope>NUCLEOTIDE SEQUENCE [LARGE SCALE GENOMIC DNA]</scope>
    <source>
        <strain evidence="1">JCA_2017</strain>
    </source>
</reference>
<dbReference type="CDD" id="cd09272">
    <property type="entry name" value="RNase_HI_RT_Ty1"/>
    <property type="match status" value="1"/>
</dbReference>
<sequence length="134" mass="15442">MLFECSDILSLLQLMIGLVLESTIASILYKIQWITYLLQELKLPFIAPTLLYYDNQFAQYVVVNLTFHEQTKHIEINCHTLLSKFLDLSPVCTIDQLDDILIKSLYSILFHRTLNKVRVILIHSSACEGIGAKR</sequence>
<dbReference type="EMBL" id="QJKJ01012921">
    <property type="protein sequence ID" value="RDX67584.1"/>
    <property type="molecule type" value="Genomic_DNA"/>
</dbReference>
<evidence type="ECO:0008006" key="3">
    <source>
        <dbReference type="Google" id="ProtNLM"/>
    </source>
</evidence>
<dbReference type="OrthoDB" id="850529at2759"/>
<gene>
    <name evidence="1" type="ORF">CR513_53522</name>
</gene>